<sequence>MALNVSRAVTDLFYRYRMPTLLPMVEDKGNGINTVIANKSDIAKSLERPQMCRSDKCFGCKLGAQTDTKNERYIVNVEHDAAKLQEVLGGFIKKFVLCPACDNLETASVSCLQCAITRYTANAKHAGMHSLLIISRHNLSTCILKNPPKIEVDFFKDNKRNDNGTVMLGLEKW</sequence>
<dbReference type="AlphaFoldDB" id="A0A0B1S3F2"/>
<evidence type="ECO:0000313" key="9">
    <source>
        <dbReference type="Proteomes" id="UP000053660"/>
    </source>
</evidence>
<dbReference type="GO" id="GO:0071074">
    <property type="term" value="F:eukaryotic initiation factor eIF2 binding"/>
    <property type="evidence" value="ECO:0007669"/>
    <property type="project" value="TreeGrafter"/>
</dbReference>
<evidence type="ECO:0000256" key="4">
    <source>
        <dbReference type="ARBA" id="ARBA00022741"/>
    </source>
</evidence>
<accession>A0A0B1S3F2</accession>
<dbReference type="PANTHER" id="PTHR23001:SF7">
    <property type="entry name" value="EUKARYOTIC TRANSLATION INITIATION FACTOR 5"/>
    <property type="match status" value="1"/>
</dbReference>
<dbReference type="GO" id="GO:0005092">
    <property type="term" value="F:GDP-dissociation inhibitor activity"/>
    <property type="evidence" value="ECO:0007669"/>
    <property type="project" value="TreeGrafter"/>
</dbReference>
<dbReference type="GO" id="GO:0005525">
    <property type="term" value="F:GTP binding"/>
    <property type="evidence" value="ECO:0007669"/>
    <property type="project" value="UniProtKB-KW"/>
</dbReference>
<protein>
    <recommendedName>
        <fullName evidence="2">Eukaryotic translation initiation factor 5</fullName>
    </recommendedName>
</protein>
<dbReference type="SMART" id="SM00653">
    <property type="entry name" value="eIF2B_5"/>
    <property type="match status" value="1"/>
</dbReference>
<reference evidence="8 9" key="1">
    <citation type="submission" date="2014-03" db="EMBL/GenBank/DDBJ databases">
        <title>Draft genome of the hookworm Oesophagostomum dentatum.</title>
        <authorList>
            <person name="Mitreva M."/>
        </authorList>
    </citation>
    <scope>NUCLEOTIDE SEQUENCE [LARGE SCALE GENOMIC DNA]</scope>
    <source>
        <strain evidence="8 9">OD-Hann</strain>
    </source>
</reference>
<name>A0A0B1S3F2_OESDE</name>
<dbReference type="SUPFAM" id="SSF100966">
    <property type="entry name" value="Translation initiation factor 2 beta, aIF2beta, N-terminal domain"/>
    <property type="match status" value="1"/>
</dbReference>
<evidence type="ECO:0000256" key="5">
    <source>
        <dbReference type="ARBA" id="ARBA00022917"/>
    </source>
</evidence>
<dbReference type="InterPro" id="IPR016189">
    <property type="entry name" value="Transl_init_fac_IF2/IF5_N"/>
</dbReference>
<proteinExistence type="inferred from homology"/>
<dbReference type="OrthoDB" id="10250831at2759"/>
<dbReference type="GO" id="GO:0005829">
    <property type="term" value="C:cytosol"/>
    <property type="evidence" value="ECO:0007669"/>
    <property type="project" value="TreeGrafter"/>
</dbReference>
<dbReference type="EMBL" id="KN609791">
    <property type="protein sequence ID" value="KHJ78421.1"/>
    <property type="molecule type" value="Genomic_DNA"/>
</dbReference>
<evidence type="ECO:0000256" key="1">
    <source>
        <dbReference type="ARBA" id="ARBA00010397"/>
    </source>
</evidence>
<gene>
    <name evidence="8" type="ORF">OESDEN_21958</name>
</gene>
<evidence type="ECO:0000256" key="3">
    <source>
        <dbReference type="ARBA" id="ARBA00022540"/>
    </source>
</evidence>
<dbReference type="GO" id="GO:0003743">
    <property type="term" value="F:translation initiation factor activity"/>
    <property type="evidence" value="ECO:0007669"/>
    <property type="project" value="UniProtKB-KW"/>
</dbReference>
<dbReference type="GO" id="GO:0001732">
    <property type="term" value="P:formation of cytoplasmic translation initiation complex"/>
    <property type="evidence" value="ECO:0007669"/>
    <property type="project" value="TreeGrafter"/>
</dbReference>
<dbReference type="FunFam" id="3.30.30.170:FF:000002">
    <property type="entry name" value="Eukaryotic translation initiation factor 5"/>
    <property type="match status" value="1"/>
</dbReference>
<dbReference type="Proteomes" id="UP000053660">
    <property type="component" value="Unassembled WGS sequence"/>
</dbReference>
<dbReference type="PANTHER" id="PTHR23001">
    <property type="entry name" value="EUKARYOTIC TRANSLATION INITIATION FACTOR"/>
    <property type="match status" value="1"/>
</dbReference>
<keyword evidence="9" id="KW-1185">Reference proteome</keyword>
<organism evidence="8 9">
    <name type="scientific">Oesophagostomum dentatum</name>
    <name type="common">Nodular worm</name>
    <dbReference type="NCBI Taxonomy" id="61180"/>
    <lineage>
        <taxon>Eukaryota</taxon>
        <taxon>Metazoa</taxon>
        <taxon>Ecdysozoa</taxon>
        <taxon>Nematoda</taxon>
        <taxon>Chromadorea</taxon>
        <taxon>Rhabditida</taxon>
        <taxon>Rhabditina</taxon>
        <taxon>Rhabditomorpha</taxon>
        <taxon>Strongyloidea</taxon>
        <taxon>Strongylidae</taxon>
        <taxon>Oesophagostomum</taxon>
    </lineage>
</organism>
<feature type="domain" description="Translation initiation factor IF2/IF5" evidence="7">
    <location>
        <begin position="13"/>
        <end position="117"/>
    </location>
</feature>
<keyword evidence="4" id="KW-0547">Nucleotide-binding</keyword>
<evidence type="ECO:0000256" key="6">
    <source>
        <dbReference type="ARBA" id="ARBA00023134"/>
    </source>
</evidence>
<keyword evidence="6" id="KW-0342">GTP-binding</keyword>
<evidence type="ECO:0000256" key="2">
    <source>
        <dbReference type="ARBA" id="ARBA00018059"/>
    </source>
</evidence>
<comment type="similarity">
    <text evidence="1">Belongs to the eIF-2-beta/eIF-5 family.</text>
</comment>
<keyword evidence="3" id="KW-0396">Initiation factor</keyword>
<evidence type="ECO:0000259" key="7">
    <source>
        <dbReference type="SMART" id="SM00653"/>
    </source>
</evidence>
<evidence type="ECO:0000313" key="8">
    <source>
        <dbReference type="EMBL" id="KHJ78421.1"/>
    </source>
</evidence>
<dbReference type="Pfam" id="PF01873">
    <property type="entry name" value="eIF-5_eIF-2B"/>
    <property type="match status" value="1"/>
</dbReference>
<dbReference type="Gene3D" id="3.30.30.170">
    <property type="match status" value="1"/>
</dbReference>
<dbReference type="InterPro" id="IPR002735">
    <property type="entry name" value="Transl_init_fac_IF2/IF5_dom"/>
</dbReference>
<dbReference type="InterPro" id="IPR045196">
    <property type="entry name" value="IF2/IF5"/>
</dbReference>
<keyword evidence="5" id="KW-0648">Protein biosynthesis</keyword>